<dbReference type="GO" id="GO:0004386">
    <property type="term" value="F:helicase activity"/>
    <property type="evidence" value="ECO:0007669"/>
    <property type="project" value="UniProtKB-KW"/>
</dbReference>
<sequence>MIVDFLKSVLSDAFNVVRLADLLIFKLCQLLLNNFACVSKRFQQLGEVVGNLRGHSSKGILGIIDGRCRDVLIDCRDGLVQLFGVVGFAGGASGLPSRRVKLTVQAVDVLLNGVQLLVYAACFGGCLADVSCQF</sequence>
<name>A0A2H6KK77_9APIC</name>
<keyword evidence="1" id="KW-0378">Hydrolase</keyword>
<proteinExistence type="predicted"/>
<evidence type="ECO:0000313" key="1">
    <source>
        <dbReference type="EMBL" id="GBE63387.1"/>
    </source>
</evidence>
<dbReference type="GeneID" id="39877158"/>
<keyword evidence="1" id="KW-0547">Nucleotide-binding</keyword>
<protein>
    <submittedName>
        <fullName evidence="1">DNA helicase, putative</fullName>
    </submittedName>
</protein>
<accession>A0A2H6KK77</accession>
<keyword evidence="1" id="KW-0067">ATP-binding</keyword>
<dbReference type="RefSeq" id="XP_028869630.1">
    <property type="nucleotide sequence ID" value="XM_029013797.1"/>
</dbReference>
<dbReference type="EMBL" id="BDSA01000040">
    <property type="protein sequence ID" value="GBE63387.1"/>
    <property type="molecule type" value="Genomic_DNA"/>
</dbReference>
<keyword evidence="1" id="KW-0347">Helicase</keyword>
<dbReference type="AlphaFoldDB" id="A0A2H6KK77"/>
<gene>
    <name evidence="1" type="ORF">BOVATA_048810</name>
</gene>
<reference evidence="1 2" key="1">
    <citation type="journal article" date="2017" name="BMC Genomics">
        <title>Whole-genome assembly of Babesia ovata and comparative genomics between closely related pathogens.</title>
        <authorList>
            <person name="Yamagishi J."/>
            <person name="Asada M."/>
            <person name="Hakimi H."/>
            <person name="Tanaka T.Q."/>
            <person name="Sugimoto C."/>
            <person name="Kawazu S."/>
        </authorList>
    </citation>
    <scope>NUCLEOTIDE SEQUENCE [LARGE SCALE GENOMIC DNA]</scope>
    <source>
        <strain evidence="1 2">Miyake</strain>
    </source>
</reference>
<dbReference type="VEuPathDB" id="PiroplasmaDB:BOVATA_048810"/>
<evidence type="ECO:0000313" key="2">
    <source>
        <dbReference type="Proteomes" id="UP000236319"/>
    </source>
</evidence>
<dbReference type="Proteomes" id="UP000236319">
    <property type="component" value="Unassembled WGS sequence"/>
</dbReference>
<organism evidence="1 2">
    <name type="scientific">Babesia ovata</name>
    <dbReference type="NCBI Taxonomy" id="189622"/>
    <lineage>
        <taxon>Eukaryota</taxon>
        <taxon>Sar</taxon>
        <taxon>Alveolata</taxon>
        <taxon>Apicomplexa</taxon>
        <taxon>Aconoidasida</taxon>
        <taxon>Piroplasmida</taxon>
        <taxon>Babesiidae</taxon>
        <taxon>Babesia</taxon>
    </lineage>
</organism>
<comment type="caution">
    <text evidence="1">The sequence shown here is derived from an EMBL/GenBank/DDBJ whole genome shotgun (WGS) entry which is preliminary data.</text>
</comment>
<keyword evidence="2" id="KW-1185">Reference proteome</keyword>